<feature type="transmembrane region" description="Helical" evidence="1">
    <location>
        <begin position="101"/>
        <end position="122"/>
    </location>
</feature>
<evidence type="ECO:0000256" key="1">
    <source>
        <dbReference type="SAM" id="Phobius"/>
    </source>
</evidence>
<protein>
    <submittedName>
        <fullName evidence="2">Uncharacterized protein</fullName>
    </submittedName>
</protein>
<reference evidence="2 3" key="1">
    <citation type="journal article" date="2015" name="PLoS ONE">
        <title>Azotobacter Genomes: The Genome of Azotobacter chroococcum NCIMB 8003 (ATCC 4412).</title>
        <authorList>
            <person name="Robson R.L."/>
            <person name="Jones R."/>
            <person name="Robson R.M."/>
            <person name="Schwartz A."/>
            <person name="Richardson T.H."/>
        </authorList>
    </citation>
    <scope>NUCLEOTIDE SEQUENCE [LARGE SCALE GENOMIC DNA]</scope>
    <source>
        <strain evidence="2 3">NCIMB 8003</strain>
    </source>
</reference>
<gene>
    <name evidence="2" type="ORF">Achr_3990</name>
</gene>
<evidence type="ECO:0000313" key="3">
    <source>
        <dbReference type="Proteomes" id="UP000068210"/>
    </source>
</evidence>
<dbReference type="RefSeq" id="WP_039801368.1">
    <property type="nucleotide sequence ID" value="NZ_CP010415.1"/>
</dbReference>
<accession>A0A0C4WLB5</accession>
<keyword evidence="1" id="KW-0812">Transmembrane</keyword>
<name>A0A0C4WLB5_9GAMM</name>
<keyword evidence="3" id="KW-1185">Reference proteome</keyword>
<feature type="transmembrane region" description="Helical" evidence="1">
    <location>
        <begin position="77"/>
        <end position="95"/>
    </location>
</feature>
<dbReference type="EMBL" id="CP010415">
    <property type="protein sequence ID" value="AJE19905.1"/>
    <property type="molecule type" value="Genomic_DNA"/>
</dbReference>
<dbReference type="HOGENOM" id="CLU_1802118_0_0_6"/>
<evidence type="ECO:0000313" key="2">
    <source>
        <dbReference type="EMBL" id="AJE19905.1"/>
    </source>
</evidence>
<feature type="transmembrane region" description="Helical" evidence="1">
    <location>
        <begin position="48"/>
        <end position="70"/>
    </location>
</feature>
<organism evidence="2 3">
    <name type="scientific">Azotobacter chroococcum NCIMB 8003</name>
    <dbReference type="NCBI Taxonomy" id="1328314"/>
    <lineage>
        <taxon>Bacteria</taxon>
        <taxon>Pseudomonadati</taxon>
        <taxon>Pseudomonadota</taxon>
        <taxon>Gammaproteobacteria</taxon>
        <taxon>Pseudomonadales</taxon>
        <taxon>Pseudomonadaceae</taxon>
        <taxon>Azotobacter</taxon>
    </lineage>
</organism>
<dbReference type="KEGG" id="acx:Achr_3990"/>
<dbReference type="AlphaFoldDB" id="A0A0C4WLB5"/>
<dbReference type="STRING" id="1328314.Achr_3990"/>
<proteinExistence type="predicted"/>
<keyword evidence="1" id="KW-0472">Membrane</keyword>
<sequence>MITLLRLTSLLLGGALIVVPPYALLLFAHGLGEPHTTLAFSTFLPPTLMIGLALGSGPLLVGLPGLAAGARNPKARIVAGMLLAVSIAGFLAIGFDGYLTRVLTPAVLLVEAVLFAFFVWPARRFSASETRSPGPWDERHGGQ</sequence>
<dbReference type="Proteomes" id="UP000068210">
    <property type="component" value="Chromosome"/>
</dbReference>
<feature type="transmembrane region" description="Helical" evidence="1">
    <location>
        <begin position="7"/>
        <end position="28"/>
    </location>
</feature>
<keyword evidence="1" id="KW-1133">Transmembrane helix</keyword>